<dbReference type="EMBL" id="JACJVO010000016">
    <property type="protein sequence ID" value="MBB6731986.1"/>
    <property type="molecule type" value="Genomic_DNA"/>
</dbReference>
<sequence>MNQELDTPGRIVMAAYKTGEYVAEVAESDGRRALVKVLAVLRHPTQGDLHHPYDPDVPLFHERKASAYQEKVWVPIRELKAYAGEVPSYRESLIAALQAETERSDKLRRWAERSRECLDALQREYGV</sequence>
<proteinExistence type="predicted"/>
<organism evidence="1 2">
    <name type="scientific">Cohnella zeiphila</name>
    <dbReference type="NCBI Taxonomy" id="2761120"/>
    <lineage>
        <taxon>Bacteria</taxon>
        <taxon>Bacillati</taxon>
        <taxon>Bacillota</taxon>
        <taxon>Bacilli</taxon>
        <taxon>Bacillales</taxon>
        <taxon>Paenibacillaceae</taxon>
        <taxon>Cohnella</taxon>
    </lineage>
</organism>
<dbReference type="SMART" id="SM01298">
    <property type="entry name" value="KapB"/>
    <property type="match status" value="1"/>
</dbReference>
<gene>
    <name evidence="1" type="ORF">H7C18_13780</name>
</gene>
<evidence type="ECO:0000313" key="2">
    <source>
        <dbReference type="Proteomes" id="UP000564644"/>
    </source>
</evidence>
<dbReference type="SUPFAM" id="SSF141251">
    <property type="entry name" value="Kinase-associated protein B-like"/>
    <property type="match status" value="1"/>
</dbReference>
<dbReference type="Pfam" id="PF08810">
    <property type="entry name" value="KapB"/>
    <property type="match status" value="1"/>
</dbReference>
<dbReference type="AlphaFoldDB" id="A0A7X0SL84"/>
<dbReference type="Proteomes" id="UP000564644">
    <property type="component" value="Unassembled WGS sequence"/>
</dbReference>
<dbReference type="Gene3D" id="2.30.30.430">
    <property type="entry name" value="Kinase associated protein B domain"/>
    <property type="match status" value="1"/>
</dbReference>
<dbReference type="GO" id="GO:0016301">
    <property type="term" value="F:kinase activity"/>
    <property type="evidence" value="ECO:0007669"/>
    <property type="project" value="UniProtKB-KW"/>
</dbReference>
<keyword evidence="1" id="KW-0808">Transferase</keyword>
<name>A0A7X0SL84_9BACL</name>
<dbReference type="InterPro" id="IPR038080">
    <property type="entry name" value="KapB_sf"/>
</dbReference>
<accession>A0A7X0SL84</accession>
<dbReference type="InterPro" id="IPR014916">
    <property type="entry name" value="KapB"/>
</dbReference>
<evidence type="ECO:0000313" key="1">
    <source>
        <dbReference type="EMBL" id="MBB6731986.1"/>
    </source>
</evidence>
<protein>
    <submittedName>
        <fullName evidence="1">Kinase</fullName>
    </submittedName>
</protein>
<keyword evidence="2" id="KW-1185">Reference proteome</keyword>
<dbReference type="RefSeq" id="WP_185129654.1">
    <property type="nucleotide sequence ID" value="NZ_JACJVO010000016.1"/>
</dbReference>
<comment type="caution">
    <text evidence="1">The sequence shown here is derived from an EMBL/GenBank/DDBJ whole genome shotgun (WGS) entry which is preliminary data.</text>
</comment>
<keyword evidence="1" id="KW-0418">Kinase</keyword>
<reference evidence="1 2" key="1">
    <citation type="submission" date="2020-08" db="EMBL/GenBank/DDBJ databases">
        <title>Cohnella phylogeny.</title>
        <authorList>
            <person name="Dunlap C."/>
        </authorList>
    </citation>
    <scope>NUCLEOTIDE SEQUENCE [LARGE SCALE GENOMIC DNA]</scope>
    <source>
        <strain evidence="1 2">CBP 2801</strain>
    </source>
</reference>